<organism evidence="4 5">
    <name type="scientific">Halosaccharopolyspora lacisalsi</name>
    <dbReference type="NCBI Taxonomy" id="1000566"/>
    <lineage>
        <taxon>Bacteria</taxon>
        <taxon>Bacillati</taxon>
        <taxon>Actinomycetota</taxon>
        <taxon>Actinomycetes</taxon>
        <taxon>Pseudonocardiales</taxon>
        <taxon>Pseudonocardiaceae</taxon>
        <taxon>Halosaccharopolyspora</taxon>
    </lineage>
</organism>
<protein>
    <submittedName>
        <fullName evidence="4">YVTN family beta-propeller protein</fullName>
    </submittedName>
</protein>
<dbReference type="InterPro" id="IPR051200">
    <property type="entry name" value="Host-pathogen_enzymatic-act"/>
</dbReference>
<keyword evidence="5" id="KW-1185">Reference proteome</keyword>
<feature type="region of interest" description="Disordered" evidence="2">
    <location>
        <begin position="32"/>
        <end position="84"/>
    </location>
</feature>
<dbReference type="InterPro" id="IPR015943">
    <property type="entry name" value="WD40/YVTN_repeat-like_dom_sf"/>
</dbReference>
<evidence type="ECO:0000256" key="2">
    <source>
        <dbReference type="SAM" id="MobiDB-lite"/>
    </source>
</evidence>
<gene>
    <name evidence="4" type="ORF">FHX42_002329</name>
</gene>
<dbReference type="NCBIfam" id="TIGR02276">
    <property type="entry name" value="beta_rpt_yvtn"/>
    <property type="match status" value="1"/>
</dbReference>
<dbReference type="EMBL" id="JACGWZ010000002">
    <property type="protein sequence ID" value="MBA8824982.1"/>
    <property type="molecule type" value="Genomic_DNA"/>
</dbReference>
<dbReference type="SUPFAM" id="SSF50974">
    <property type="entry name" value="Nitrous oxide reductase, N-terminal domain"/>
    <property type="match status" value="1"/>
</dbReference>
<reference evidence="4 5" key="1">
    <citation type="submission" date="2020-07" db="EMBL/GenBank/DDBJ databases">
        <title>Sequencing the genomes of 1000 actinobacteria strains.</title>
        <authorList>
            <person name="Klenk H.-P."/>
        </authorList>
    </citation>
    <scope>NUCLEOTIDE SEQUENCE [LARGE SCALE GENOMIC DNA]</scope>
    <source>
        <strain evidence="4 5">DSM 45975</strain>
    </source>
</reference>
<evidence type="ECO:0000313" key="4">
    <source>
        <dbReference type="EMBL" id="MBA8824982.1"/>
    </source>
</evidence>
<proteinExistence type="predicted"/>
<dbReference type="PANTHER" id="PTHR47197:SF3">
    <property type="entry name" value="DIHYDRO-HEME D1 DEHYDROGENASE"/>
    <property type="match status" value="1"/>
</dbReference>
<evidence type="ECO:0000313" key="5">
    <source>
        <dbReference type="Proteomes" id="UP000569329"/>
    </source>
</evidence>
<feature type="domain" description="YNCE-like beta-propeller" evidence="3">
    <location>
        <begin position="278"/>
        <end position="390"/>
    </location>
</feature>
<dbReference type="InterPro" id="IPR011964">
    <property type="entry name" value="YVTN_b-propeller_repeat"/>
</dbReference>
<dbReference type="PANTHER" id="PTHR47197">
    <property type="entry name" value="PROTEIN NIRF"/>
    <property type="match status" value="1"/>
</dbReference>
<dbReference type="InterPro" id="IPR048433">
    <property type="entry name" value="YNCE-like_beta-prop"/>
</dbReference>
<feature type="compositionally biased region" description="Polar residues" evidence="2">
    <location>
        <begin position="32"/>
        <end position="41"/>
    </location>
</feature>
<feature type="domain" description="YNCE-like beta-propeller" evidence="3">
    <location>
        <begin position="93"/>
        <end position="194"/>
    </location>
</feature>
<keyword evidence="1" id="KW-0732">Signal</keyword>
<dbReference type="Gene3D" id="2.130.10.10">
    <property type="entry name" value="YVTN repeat-like/Quinoprotein amine dehydrogenase"/>
    <property type="match status" value="3"/>
</dbReference>
<sequence>MLLSAAMRNKMCVSASITVTIGALVAGCAVSDQTTSDSGTGKSAGGKQDQQAAPAPEEKLDLLPGMPPPADPGNVYAATRSGKLNEPMRQARELVYVPNSLDDTVSVIDPNTFEVIDTYPAGDEPQHVVPSYDMRTLYAVADKVPGGSLTPIDPKTGKPGTPIKVQDPYNLYFTPDGKSAIVVAEAYKRLDFYDPKTWKIQSSISVPGCAGVNHMDFTANGKRALIACEFANRMIVLDVANRKIIKKFDLNQVPNGKPQDTRLSPDGKTFYVADMIAGGIYLFSGDAMKYRDFIPTGDGAHGVYFSRDTKRMFVTNRGEGSVSVLSANTHEKLDKWHIPGGGSPDMGALSPDGSQLWLSGRYDSEVYVFDTKDGSLLKRIPVGNGPHGLTYMPQPGRYSLGHTSNIR</sequence>
<dbReference type="AlphaFoldDB" id="A0A839DSL4"/>
<evidence type="ECO:0000256" key="1">
    <source>
        <dbReference type="ARBA" id="ARBA00022729"/>
    </source>
</evidence>
<comment type="caution">
    <text evidence="4">The sequence shown here is derived from an EMBL/GenBank/DDBJ whole genome shotgun (WGS) entry which is preliminary data.</text>
</comment>
<accession>A0A839DSL4</accession>
<name>A0A839DSL4_9PSEU</name>
<dbReference type="Proteomes" id="UP000569329">
    <property type="component" value="Unassembled WGS sequence"/>
</dbReference>
<dbReference type="InterPro" id="IPR011045">
    <property type="entry name" value="N2O_reductase_N"/>
</dbReference>
<evidence type="ECO:0000259" key="3">
    <source>
        <dbReference type="Pfam" id="PF21783"/>
    </source>
</evidence>
<dbReference type="Pfam" id="PF21783">
    <property type="entry name" value="YNCE"/>
    <property type="match status" value="2"/>
</dbReference>